<dbReference type="FunFam" id="3.40.50.2000:FF:000107">
    <property type="entry name" value="Glycosyltransferase"/>
    <property type="match status" value="1"/>
</dbReference>
<dbReference type="Proteomes" id="UP001172457">
    <property type="component" value="Chromosome 2"/>
</dbReference>
<evidence type="ECO:0000313" key="7">
    <source>
        <dbReference type="Proteomes" id="UP001172457"/>
    </source>
</evidence>
<dbReference type="EMBL" id="JARYMX010000002">
    <property type="protein sequence ID" value="KAJ9559772.1"/>
    <property type="molecule type" value="Genomic_DNA"/>
</dbReference>
<dbReference type="GO" id="GO:0035251">
    <property type="term" value="F:UDP-glucosyltransferase activity"/>
    <property type="evidence" value="ECO:0007669"/>
    <property type="project" value="TreeGrafter"/>
</dbReference>
<comment type="similarity">
    <text evidence="1 3">Belongs to the UDP-glycosyltransferase family.</text>
</comment>
<dbReference type="SUPFAM" id="SSF53756">
    <property type="entry name" value="UDP-Glycosyltransferase/glycogen phosphorylase"/>
    <property type="match status" value="1"/>
</dbReference>
<keyword evidence="2 3" id="KW-0808">Transferase</keyword>
<dbReference type="Gene3D" id="3.40.50.2000">
    <property type="entry name" value="Glycogen Phosphorylase B"/>
    <property type="match status" value="2"/>
</dbReference>
<keyword evidence="7" id="KW-1185">Reference proteome</keyword>
<accession>A0AA38WGB6</accession>
<reference evidence="6" key="1">
    <citation type="submission" date="2023-03" db="EMBL/GenBank/DDBJ databases">
        <title>Chromosome-scale reference genome and RAD-based genetic map of yellow starthistle (Centaurea solstitialis) reveal putative structural variation and QTLs associated with invader traits.</title>
        <authorList>
            <person name="Reatini B."/>
            <person name="Cang F.A."/>
            <person name="Jiang Q."/>
            <person name="Mckibben M.T.W."/>
            <person name="Barker M.S."/>
            <person name="Rieseberg L.H."/>
            <person name="Dlugosch K.M."/>
        </authorList>
    </citation>
    <scope>NUCLEOTIDE SEQUENCE</scope>
    <source>
        <strain evidence="6">CAN-66</strain>
        <tissue evidence="6">Leaf</tissue>
    </source>
</reference>
<feature type="compositionally biased region" description="Pro residues" evidence="5">
    <location>
        <begin position="19"/>
        <end position="36"/>
    </location>
</feature>
<dbReference type="Pfam" id="PF00201">
    <property type="entry name" value="UDPGT"/>
    <property type="match status" value="1"/>
</dbReference>
<dbReference type="PROSITE" id="PS00375">
    <property type="entry name" value="UDPGT"/>
    <property type="match status" value="1"/>
</dbReference>
<dbReference type="InterPro" id="IPR002213">
    <property type="entry name" value="UDP_glucos_trans"/>
</dbReference>
<comment type="caution">
    <text evidence="6">The sequence shown here is derived from an EMBL/GenBank/DDBJ whole genome shotgun (WGS) entry which is preliminary data.</text>
</comment>
<feature type="region of interest" description="Disordered" evidence="5">
    <location>
        <begin position="1"/>
        <end position="36"/>
    </location>
</feature>
<evidence type="ECO:0000256" key="5">
    <source>
        <dbReference type="SAM" id="MobiDB-lite"/>
    </source>
</evidence>
<evidence type="ECO:0000256" key="2">
    <source>
        <dbReference type="ARBA" id="ARBA00022679"/>
    </source>
</evidence>
<proteinExistence type="inferred from homology"/>
<dbReference type="PANTHER" id="PTHR48047">
    <property type="entry name" value="GLYCOSYLTRANSFERASE"/>
    <property type="match status" value="1"/>
</dbReference>
<dbReference type="AlphaFoldDB" id="A0AA38WGB6"/>
<dbReference type="InterPro" id="IPR035595">
    <property type="entry name" value="UDP_glycos_trans_CS"/>
</dbReference>
<organism evidence="6 7">
    <name type="scientific">Centaurea solstitialis</name>
    <name type="common">yellow star-thistle</name>
    <dbReference type="NCBI Taxonomy" id="347529"/>
    <lineage>
        <taxon>Eukaryota</taxon>
        <taxon>Viridiplantae</taxon>
        <taxon>Streptophyta</taxon>
        <taxon>Embryophyta</taxon>
        <taxon>Tracheophyta</taxon>
        <taxon>Spermatophyta</taxon>
        <taxon>Magnoliopsida</taxon>
        <taxon>eudicotyledons</taxon>
        <taxon>Gunneridae</taxon>
        <taxon>Pentapetalae</taxon>
        <taxon>asterids</taxon>
        <taxon>campanulids</taxon>
        <taxon>Asterales</taxon>
        <taxon>Asteraceae</taxon>
        <taxon>Carduoideae</taxon>
        <taxon>Cardueae</taxon>
        <taxon>Centaureinae</taxon>
        <taxon>Centaurea</taxon>
    </lineage>
</organism>
<evidence type="ECO:0000256" key="3">
    <source>
        <dbReference type="RuleBase" id="RU003718"/>
    </source>
</evidence>
<dbReference type="PANTHER" id="PTHR48047:SF51">
    <property type="entry name" value="GLYCOSYLTRANSFERASE"/>
    <property type="match status" value="1"/>
</dbReference>
<keyword evidence="3" id="KW-0328">Glycosyltransferase</keyword>
<name>A0AA38WGB6_9ASTR</name>
<evidence type="ECO:0000313" key="6">
    <source>
        <dbReference type="EMBL" id="KAJ9559772.1"/>
    </source>
</evidence>
<protein>
    <recommendedName>
        <fullName evidence="4">Glycosyltransferase</fullName>
        <ecNumber evidence="4">2.4.1.-</ecNumber>
    </recommendedName>
</protein>
<sequence length="501" mass="55368">MTISPLPANYTSPTTQSPSPSPPPPPAAAPEMPNSPPPPSPHFVIFPFMSHGHTIPLLYFSRILSDRGVSVTIITTPANYSAVRAAVKNDSISVIDLPFPEDALGVPPRIEVDEKASAMTSFINFVDATEKLQPGFEEIVRGLPPVSCIISDGFLSWTQDSADKLRIPRLVFYGTNIFALTMCNIMTKFKPHAAVGSDNEPFPVPDFPRLKLTVNDFEPPFSEVDPKGPLMDYIVKQQATFVKSHGMVVNSFYELEPEFIDYWNQHFEPKAWCVGPFCVAKPAVPKQMVEKPTWIEWLDKKVIEKKSVVYVSFGTQAEVSVEQLLEVADGLEKSNVGFMWTLKPKQFELIGGEGFEERVKGRGKVVTEWVDQMEVLNHKSVGGFLSHCGWNSVLESICAGVPVLAMPFMAEQHLNARMVVEEIGIGLRLWAREKVARGLVGAEEVAEKVVELMEGGGGRRVKERVMEVKEGAYGAMKEGGSSWVKLESLIDHVCGDVIPRV</sequence>
<dbReference type="CDD" id="cd03784">
    <property type="entry name" value="GT1_Gtf-like"/>
    <property type="match status" value="1"/>
</dbReference>
<evidence type="ECO:0000256" key="4">
    <source>
        <dbReference type="RuleBase" id="RU362057"/>
    </source>
</evidence>
<evidence type="ECO:0000256" key="1">
    <source>
        <dbReference type="ARBA" id="ARBA00009995"/>
    </source>
</evidence>
<dbReference type="EC" id="2.4.1.-" evidence="4"/>
<gene>
    <name evidence="6" type="ORF">OSB04_004932</name>
</gene>